<reference evidence="1 2" key="1">
    <citation type="journal article" date="2016" name="Mol. Biol. Evol.">
        <title>Comparative Genomics of Early-Diverging Mushroom-Forming Fungi Provides Insights into the Origins of Lignocellulose Decay Capabilities.</title>
        <authorList>
            <person name="Nagy L.G."/>
            <person name="Riley R."/>
            <person name="Tritt A."/>
            <person name="Adam C."/>
            <person name="Daum C."/>
            <person name="Floudas D."/>
            <person name="Sun H."/>
            <person name="Yadav J.S."/>
            <person name="Pangilinan J."/>
            <person name="Larsson K.H."/>
            <person name="Matsuura K."/>
            <person name="Barry K."/>
            <person name="Labutti K."/>
            <person name="Kuo R."/>
            <person name="Ohm R.A."/>
            <person name="Bhattacharya S.S."/>
            <person name="Shirouzu T."/>
            <person name="Yoshinaga Y."/>
            <person name="Martin F.M."/>
            <person name="Grigoriev I.V."/>
            <person name="Hibbett D.S."/>
        </authorList>
    </citation>
    <scope>NUCLEOTIDE SEQUENCE [LARGE SCALE GENOMIC DNA]</scope>
    <source>
        <strain evidence="1 2">CBS 109695</strain>
    </source>
</reference>
<dbReference type="Proteomes" id="UP000076532">
    <property type="component" value="Unassembled WGS sequence"/>
</dbReference>
<organism evidence="1 2">
    <name type="scientific">Athelia psychrophila</name>
    <dbReference type="NCBI Taxonomy" id="1759441"/>
    <lineage>
        <taxon>Eukaryota</taxon>
        <taxon>Fungi</taxon>
        <taxon>Dikarya</taxon>
        <taxon>Basidiomycota</taxon>
        <taxon>Agaricomycotina</taxon>
        <taxon>Agaricomycetes</taxon>
        <taxon>Agaricomycetidae</taxon>
        <taxon>Atheliales</taxon>
        <taxon>Atheliaceae</taxon>
        <taxon>Athelia</taxon>
    </lineage>
</organism>
<dbReference type="AlphaFoldDB" id="A0A166RMP0"/>
<keyword evidence="2" id="KW-1185">Reference proteome</keyword>
<sequence length="107" mass="11512">MSAAEHLYAKLCICSATSGIASQAAASSQHVPPYILGSMPNYQPVPVPSSSSHIYPRTELHFAIAIIHEAVRVIHTAYRVLAQFARRPYLLASGHTPADDCTRLAVA</sequence>
<gene>
    <name evidence="1" type="ORF">FIBSPDRAFT_258767</name>
</gene>
<dbReference type="EMBL" id="KV417503">
    <property type="protein sequence ID" value="KZP28439.1"/>
    <property type="molecule type" value="Genomic_DNA"/>
</dbReference>
<protein>
    <submittedName>
        <fullName evidence="1">Uncharacterized protein</fullName>
    </submittedName>
</protein>
<evidence type="ECO:0000313" key="1">
    <source>
        <dbReference type="EMBL" id="KZP28439.1"/>
    </source>
</evidence>
<accession>A0A166RMP0</accession>
<proteinExistence type="predicted"/>
<evidence type="ECO:0000313" key="2">
    <source>
        <dbReference type="Proteomes" id="UP000076532"/>
    </source>
</evidence>
<name>A0A166RMP0_9AGAM</name>